<keyword evidence="4 7" id="KW-1133">Transmembrane helix</keyword>
<dbReference type="AlphaFoldDB" id="A0A501W145"/>
<feature type="transmembrane region" description="Helical" evidence="7">
    <location>
        <begin position="85"/>
        <end position="103"/>
    </location>
</feature>
<dbReference type="Proteomes" id="UP000316727">
    <property type="component" value="Unassembled WGS sequence"/>
</dbReference>
<feature type="transmembrane region" description="Helical" evidence="7">
    <location>
        <begin position="278"/>
        <end position="299"/>
    </location>
</feature>
<gene>
    <name evidence="9" type="primary">nuoM</name>
    <name evidence="9" type="ORF">FJM65_15285</name>
</gene>
<dbReference type="EC" id="1.6.5.11" evidence="9"/>
<evidence type="ECO:0000313" key="10">
    <source>
        <dbReference type="Proteomes" id="UP000316727"/>
    </source>
</evidence>
<dbReference type="GO" id="GO:0012505">
    <property type="term" value="C:endomembrane system"/>
    <property type="evidence" value="ECO:0007669"/>
    <property type="project" value="UniProtKB-SubCell"/>
</dbReference>
<proteinExistence type="inferred from homology"/>
<dbReference type="Pfam" id="PF00361">
    <property type="entry name" value="Proton_antipo_M"/>
    <property type="match status" value="1"/>
</dbReference>
<dbReference type="GO" id="GO:0003954">
    <property type="term" value="F:NADH dehydrogenase activity"/>
    <property type="evidence" value="ECO:0007669"/>
    <property type="project" value="TreeGrafter"/>
</dbReference>
<feature type="transmembrane region" description="Helical" evidence="7">
    <location>
        <begin position="337"/>
        <end position="355"/>
    </location>
</feature>
<evidence type="ECO:0000256" key="6">
    <source>
        <dbReference type="RuleBase" id="RU000320"/>
    </source>
</evidence>
<keyword evidence="5 7" id="KW-0472">Membrane</keyword>
<keyword evidence="10" id="KW-1185">Reference proteome</keyword>
<dbReference type="InterPro" id="IPR001750">
    <property type="entry name" value="ND/Mrp_TM"/>
</dbReference>
<evidence type="ECO:0000256" key="7">
    <source>
        <dbReference type="SAM" id="Phobius"/>
    </source>
</evidence>
<evidence type="ECO:0000256" key="2">
    <source>
        <dbReference type="ARBA" id="ARBA00009025"/>
    </source>
</evidence>
<dbReference type="EMBL" id="VFRQ01000008">
    <property type="protein sequence ID" value="TPE43008.1"/>
    <property type="molecule type" value="Genomic_DNA"/>
</dbReference>
<reference evidence="9 10" key="1">
    <citation type="submission" date="2019-06" db="EMBL/GenBank/DDBJ databases">
        <title>A novel bacterium of genus Pontibacter, isolated from marine sediment.</title>
        <authorList>
            <person name="Huang H."/>
            <person name="Mo K."/>
            <person name="Hu Y."/>
        </authorList>
    </citation>
    <scope>NUCLEOTIDE SEQUENCE [LARGE SCALE GENOMIC DNA]</scope>
    <source>
        <strain evidence="9 10">HB172049</strain>
    </source>
</reference>
<dbReference type="GO" id="GO:0016020">
    <property type="term" value="C:membrane"/>
    <property type="evidence" value="ECO:0007669"/>
    <property type="project" value="UniProtKB-SubCell"/>
</dbReference>
<feature type="transmembrane region" description="Helical" evidence="7">
    <location>
        <begin position="246"/>
        <end position="266"/>
    </location>
</feature>
<dbReference type="GO" id="GO:0015990">
    <property type="term" value="P:electron transport coupled proton transport"/>
    <property type="evidence" value="ECO:0007669"/>
    <property type="project" value="TreeGrafter"/>
</dbReference>
<feature type="domain" description="NADH:quinone oxidoreductase/Mrp antiporter transmembrane" evidence="8">
    <location>
        <begin position="131"/>
        <end position="421"/>
    </location>
</feature>
<feature type="transmembrane region" description="Helical" evidence="7">
    <location>
        <begin position="110"/>
        <end position="129"/>
    </location>
</feature>
<feature type="transmembrane region" description="Helical" evidence="7">
    <location>
        <begin position="376"/>
        <end position="397"/>
    </location>
</feature>
<dbReference type="NCBIfam" id="TIGR01972">
    <property type="entry name" value="NDH_I_M"/>
    <property type="match status" value="1"/>
</dbReference>
<keyword evidence="3 6" id="KW-0812">Transmembrane</keyword>
<evidence type="ECO:0000256" key="4">
    <source>
        <dbReference type="ARBA" id="ARBA00022989"/>
    </source>
</evidence>
<name>A0A501W145_9BACT</name>
<evidence type="ECO:0000256" key="1">
    <source>
        <dbReference type="ARBA" id="ARBA00004127"/>
    </source>
</evidence>
<dbReference type="InterPro" id="IPR003918">
    <property type="entry name" value="NADH_UbQ_OxRdtase"/>
</dbReference>
<comment type="caution">
    <text evidence="9">The sequence shown here is derived from an EMBL/GenBank/DDBJ whole genome shotgun (WGS) entry which is preliminary data.</text>
</comment>
<feature type="transmembrane region" description="Helical" evidence="7">
    <location>
        <begin position="135"/>
        <end position="154"/>
    </location>
</feature>
<comment type="similarity">
    <text evidence="2">Belongs to the complex I subunit 4 family.</text>
</comment>
<dbReference type="GO" id="GO:0042773">
    <property type="term" value="P:ATP synthesis coupled electron transport"/>
    <property type="evidence" value="ECO:0007669"/>
    <property type="project" value="InterPro"/>
</dbReference>
<accession>A0A501W145</accession>
<comment type="subcellular location">
    <subcellularLocation>
        <location evidence="1">Endomembrane system</location>
        <topology evidence="1">Multi-pass membrane protein</topology>
    </subcellularLocation>
    <subcellularLocation>
        <location evidence="6">Membrane</location>
        <topology evidence="6">Multi-pass membrane protein</topology>
    </subcellularLocation>
</comment>
<dbReference type="RefSeq" id="WP_140622421.1">
    <property type="nucleotide sequence ID" value="NZ_VFRQ01000008.1"/>
</dbReference>
<evidence type="ECO:0000313" key="9">
    <source>
        <dbReference type="EMBL" id="TPE43008.1"/>
    </source>
</evidence>
<protein>
    <submittedName>
        <fullName evidence="9">NADH-quinone oxidoreductase subunit M</fullName>
        <ecNumber evidence="9">1.6.5.11</ecNumber>
    </submittedName>
</protein>
<sequence length="523" mass="58337">MILLWMIVILMAGGLLAWLSKKWHPVLPRWIALFAVLTDFILAVYLWLSTPAATLGASPWLVQLEIPWVPQWGVNFILALDGLSLLMLLLTFFIGILAVLISWREIKVKTGFFHFNLLWVLAGITGVFLTMDLFLFYFFWEVMLIPMYFLIGVWGHANRNYAAYKFFLFTQASGLLMLLAILGLYFIHGSQNGNYTFNYFELLGTTLAPEAARLLMFGFLAAFLVKLPVVPFHSWLPDAHSEAPTAGSVILAGLLLKTGAYGLLRFVLPLFPTATVEFAPWAMLLGVVGIIYGAILAYSQTDLKRLVAYTSVSHMGFVILGVFAFNEWALQGVVMQMIAHGLSTGALFIIAGFLYERLHTRDIGQMGGFWAKAPKMGVIALVFVMASLGLPGLGNFIAEFLTLVGSWQANNWLTVFATIGLVLATAYSLRIMQKVFYEPAPTDHPLADLNVREMLIAVPMVVLILWLGLYPQPVLDTATPSINQQLQAYQELEVKEEKVAVVEEKAEEQSIKQTKRENTKVPL</sequence>
<feature type="transmembrane region" description="Helical" evidence="7">
    <location>
        <begin position="306"/>
        <end position="325"/>
    </location>
</feature>
<feature type="transmembrane region" description="Helical" evidence="7">
    <location>
        <begin position="207"/>
        <end position="225"/>
    </location>
</feature>
<dbReference type="GO" id="GO:0008137">
    <property type="term" value="F:NADH dehydrogenase (ubiquinone) activity"/>
    <property type="evidence" value="ECO:0007669"/>
    <property type="project" value="InterPro"/>
</dbReference>
<feature type="transmembrane region" description="Helical" evidence="7">
    <location>
        <begin position="409"/>
        <end position="429"/>
    </location>
</feature>
<dbReference type="PANTHER" id="PTHR43507">
    <property type="entry name" value="NADH-UBIQUINONE OXIDOREDUCTASE CHAIN 4"/>
    <property type="match status" value="1"/>
</dbReference>
<dbReference type="NCBIfam" id="NF004498">
    <property type="entry name" value="PRK05846.1-1"/>
    <property type="match status" value="1"/>
</dbReference>
<evidence type="ECO:0000259" key="8">
    <source>
        <dbReference type="Pfam" id="PF00361"/>
    </source>
</evidence>
<evidence type="ECO:0000256" key="3">
    <source>
        <dbReference type="ARBA" id="ARBA00022692"/>
    </source>
</evidence>
<dbReference type="OrthoDB" id="9811718at2"/>
<feature type="transmembrane region" description="Helical" evidence="7">
    <location>
        <begin position="449"/>
        <end position="469"/>
    </location>
</feature>
<evidence type="ECO:0000256" key="5">
    <source>
        <dbReference type="ARBA" id="ARBA00023136"/>
    </source>
</evidence>
<dbReference type="PRINTS" id="PR01437">
    <property type="entry name" value="NUOXDRDTASE4"/>
</dbReference>
<dbReference type="InterPro" id="IPR010227">
    <property type="entry name" value="NADH_Q_OxRdtase_chainM/4"/>
</dbReference>
<feature type="transmembrane region" description="Helical" evidence="7">
    <location>
        <begin position="166"/>
        <end position="187"/>
    </location>
</feature>
<dbReference type="GO" id="GO:0048039">
    <property type="term" value="F:ubiquinone binding"/>
    <property type="evidence" value="ECO:0007669"/>
    <property type="project" value="TreeGrafter"/>
</dbReference>
<feature type="transmembrane region" description="Helical" evidence="7">
    <location>
        <begin position="27"/>
        <end position="48"/>
    </location>
</feature>
<organism evidence="9 10">
    <name type="scientific">Pontibacter mangrovi</name>
    <dbReference type="NCBI Taxonomy" id="2589816"/>
    <lineage>
        <taxon>Bacteria</taxon>
        <taxon>Pseudomonadati</taxon>
        <taxon>Bacteroidota</taxon>
        <taxon>Cytophagia</taxon>
        <taxon>Cytophagales</taxon>
        <taxon>Hymenobacteraceae</taxon>
        <taxon>Pontibacter</taxon>
    </lineage>
</organism>
<dbReference type="PANTHER" id="PTHR43507:SF1">
    <property type="entry name" value="NADH-UBIQUINONE OXIDOREDUCTASE CHAIN 4"/>
    <property type="match status" value="1"/>
</dbReference>
<keyword evidence="9" id="KW-0560">Oxidoreductase</keyword>